<dbReference type="Pfam" id="PF13193">
    <property type="entry name" value="AMP-binding_C"/>
    <property type="match status" value="1"/>
</dbReference>
<name>A0A6J6KPK3_9ZZZZ</name>
<evidence type="ECO:0000313" key="4">
    <source>
        <dbReference type="EMBL" id="CAB4651700.1"/>
    </source>
</evidence>
<dbReference type="AlphaFoldDB" id="A0A6J6KPK3"/>
<dbReference type="PANTHER" id="PTHR24096:SF393">
    <property type="entry name" value="LIGASE, PUTATIVE-RELATED"/>
    <property type="match status" value="1"/>
</dbReference>
<dbReference type="InterPro" id="IPR000873">
    <property type="entry name" value="AMP-dep_synth/lig_dom"/>
</dbReference>
<feature type="transmembrane region" description="Helical" evidence="1">
    <location>
        <begin position="112"/>
        <end position="131"/>
    </location>
</feature>
<dbReference type="Gene3D" id="3.40.50.980">
    <property type="match status" value="2"/>
</dbReference>
<dbReference type="InterPro" id="IPR025110">
    <property type="entry name" value="AMP-bd_C"/>
</dbReference>
<dbReference type="PANTHER" id="PTHR24096">
    <property type="entry name" value="LONG-CHAIN-FATTY-ACID--COA LIGASE"/>
    <property type="match status" value="1"/>
</dbReference>
<keyword evidence="1" id="KW-1133">Transmembrane helix</keyword>
<dbReference type="GO" id="GO:0016405">
    <property type="term" value="F:CoA-ligase activity"/>
    <property type="evidence" value="ECO:0007669"/>
    <property type="project" value="TreeGrafter"/>
</dbReference>
<feature type="domain" description="AMP-dependent synthetase/ligase" evidence="2">
    <location>
        <begin position="57"/>
        <end position="439"/>
    </location>
</feature>
<accession>A0A6J6KPK3</accession>
<evidence type="ECO:0000259" key="2">
    <source>
        <dbReference type="Pfam" id="PF00501"/>
    </source>
</evidence>
<dbReference type="InterPro" id="IPR020845">
    <property type="entry name" value="AMP-binding_CS"/>
</dbReference>
<keyword evidence="1" id="KW-0812">Transmembrane</keyword>
<organism evidence="4">
    <name type="scientific">freshwater metagenome</name>
    <dbReference type="NCBI Taxonomy" id="449393"/>
    <lineage>
        <taxon>unclassified sequences</taxon>
        <taxon>metagenomes</taxon>
        <taxon>ecological metagenomes</taxon>
    </lineage>
</organism>
<proteinExistence type="predicted"/>
<dbReference type="Gene3D" id="3.30.300.30">
    <property type="match status" value="1"/>
</dbReference>
<dbReference type="EMBL" id="CAEZWJ010000014">
    <property type="protein sequence ID" value="CAB4651700.1"/>
    <property type="molecule type" value="Genomic_DNA"/>
</dbReference>
<sequence length="578" mass="62750">MSHLGKDRGVIQHYLQARSELDAPGSPFATTTIEIHGVPTKVFAAAPPHMRFLWEMSAAHADKDYLVYEDERYTYGEIHKQVRVLAAYLVAQGVGRHDRVAVSMRNYPEWVVAYWATVSVGAALVGMNAWWTPSEMEYALKDSEPKVLIVDGERLERLVQISNAPAMHLVVARHEGSLPTGAVAWADALSGVDPGALPNIEIEPEDDATIFYTSGTTGFPKGAQLTNRGSVSNILNIAAMTGATALAEQKAIEAGDMPAPPPKPVTPAAFMAPTPFFHVTACNCILHPATLTGAKVVMMYKWDAGRALELIEREGITNFSGVPTMGRELLMHPDWSKRDTSTLQGMGGGGSALQPDLVHKIAGALKQGQPSTGYGMTETCGIITANSSRLYLERPESCGPLVPTLEGKLVDEDGNDLPRDPNTVGILCVRGAIIIKGYLNRPEANAETIKDGWLNTGDVARIDEDGFVYIVDRAKDMVIRGGENVYCSEVEAAIYNHEAIAEAAVFGVPDERLGEEVAAVLVLRPGSSLTEEELRSHLAVTLAKHKIPSRVWFRSEPIPRNATGKFLKRELRKELIGE</sequence>
<evidence type="ECO:0000259" key="3">
    <source>
        <dbReference type="Pfam" id="PF13193"/>
    </source>
</evidence>
<gene>
    <name evidence="4" type="ORF">UFOPK2214_00639</name>
</gene>
<feature type="domain" description="AMP-binding enzyme C-terminal" evidence="3">
    <location>
        <begin position="489"/>
        <end position="565"/>
    </location>
</feature>
<dbReference type="InterPro" id="IPR045851">
    <property type="entry name" value="AMP-bd_C_sf"/>
</dbReference>
<dbReference type="Gene3D" id="2.30.38.10">
    <property type="entry name" value="Luciferase, Domain 3"/>
    <property type="match status" value="1"/>
</dbReference>
<dbReference type="GO" id="GO:0019748">
    <property type="term" value="P:secondary metabolic process"/>
    <property type="evidence" value="ECO:0007669"/>
    <property type="project" value="TreeGrafter"/>
</dbReference>
<dbReference type="Pfam" id="PF00501">
    <property type="entry name" value="AMP-binding"/>
    <property type="match status" value="1"/>
</dbReference>
<dbReference type="PROSITE" id="PS00455">
    <property type="entry name" value="AMP_BINDING"/>
    <property type="match status" value="1"/>
</dbReference>
<reference evidence="4" key="1">
    <citation type="submission" date="2020-05" db="EMBL/GenBank/DDBJ databases">
        <authorList>
            <person name="Chiriac C."/>
            <person name="Salcher M."/>
            <person name="Ghai R."/>
            <person name="Kavagutti S V."/>
        </authorList>
    </citation>
    <scope>NUCLEOTIDE SEQUENCE</scope>
</reference>
<evidence type="ECO:0000256" key="1">
    <source>
        <dbReference type="SAM" id="Phobius"/>
    </source>
</evidence>
<keyword evidence="1" id="KW-0472">Membrane</keyword>
<protein>
    <submittedName>
        <fullName evidence="4">Unannotated protein</fullName>
    </submittedName>
</protein>
<dbReference type="SUPFAM" id="SSF56801">
    <property type="entry name" value="Acetyl-CoA synthetase-like"/>
    <property type="match status" value="1"/>
</dbReference>